<dbReference type="RefSeq" id="WP_006522130.1">
    <property type="nucleotide sequence ID" value="NC_021184.1"/>
</dbReference>
<sequence length="139" mass="16429">MLRAGRIEFDTDDANLNALRINLPTKAMLVFDNLTNNIKKEYPQLKRATGSWYINYGINKRVIFFKVEPAPQHSCVYIAVHDEDYPQLTEESRLHVLLKPPGLQPGNWKRQATVKDNSDLRWAYRLIEEIYNLVMRRYY</sequence>
<reference evidence="1 2" key="1">
    <citation type="submission" date="2012-01" db="EMBL/GenBank/DDBJ databases">
        <title>Complete sequence of Desulfotomaculum gibsoniae DSM 7213.</title>
        <authorList>
            <consortium name="US DOE Joint Genome Institute"/>
            <person name="Lucas S."/>
            <person name="Han J."/>
            <person name="Lapidus A."/>
            <person name="Cheng J.-F."/>
            <person name="Goodwin L."/>
            <person name="Pitluck S."/>
            <person name="Peters L."/>
            <person name="Ovchinnikova G."/>
            <person name="Teshima H."/>
            <person name="Detter J.C."/>
            <person name="Han C."/>
            <person name="Tapia R."/>
            <person name="Land M."/>
            <person name="Hauser L."/>
            <person name="Kyrpides N."/>
            <person name="Ivanova N."/>
            <person name="Pagani I."/>
            <person name="Parshina S."/>
            <person name="Plugge C."/>
            <person name="Muyzer G."/>
            <person name="Kuever J."/>
            <person name="Ivanova A."/>
            <person name="Nazina T."/>
            <person name="Klenk H.-P."/>
            <person name="Brambilla E."/>
            <person name="Spring S."/>
            <person name="Stams A.F."/>
            <person name="Woyke T."/>
        </authorList>
    </citation>
    <scope>NUCLEOTIDE SEQUENCE [LARGE SCALE GENOMIC DNA]</scope>
    <source>
        <strain evidence="1 2">DSM 7213</strain>
    </source>
</reference>
<accession>R4KPW2</accession>
<keyword evidence="2" id="KW-1185">Reference proteome</keyword>
<dbReference type="AlphaFoldDB" id="R4KPW2"/>
<evidence type="ECO:0000313" key="2">
    <source>
        <dbReference type="Proteomes" id="UP000013520"/>
    </source>
</evidence>
<protein>
    <submittedName>
        <fullName evidence="1">Uncharacterized protein</fullName>
    </submittedName>
</protein>
<dbReference type="HOGENOM" id="CLU_1841889_0_0_9"/>
<dbReference type="Proteomes" id="UP000013520">
    <property type="component" value="Chromosome"/>
</dbReference>
<organism evidence="1 2">
    <name type="scientific">Desulfoscipio gibsoniae DSM 7213</name>
    <dbReference type="NCBI Taxonomy" id="767817"/>
    <lineage>
        <taxon>Bacteria</taxon>
        <taxon>Bacillati</taxon>
        <taxon>Bacillota</taxon>
        <taxon>Clostridia</taxon>
        <taxon>Eubacteriales</taxon>
        <taxon>Desulfallaceae</taxon>
        <taxon>Desulfoscipio</taxon>
    </lineage>
</organism>
<dbReference type="KEGG" id="dgi:Desgi_2268"/>
<name>R4KPW2_9FIRM</name>
<evidence type="ECO:0000313" key="1">
    <source>
        <dbReference type="EMBL" id="AGL01691.1"/>
    </source>
</evidence>
<gene>
    <name evidence="1" type="ORF">Desgi_2268</name>
</gene>
<proteinExistence type="predicted"/>
<dbReference type="EMBL" id="CP003273">
    <property type="protein sequence ID" value="AGL01691.1"/>
    <property type="molecule type" value="Genomic_DNA"/>
</dbReference>